<proteinExistence type="predicted"/>
<feature type="region of interest" description="Disordered" evidence="2">
    <location>
        <begin position="608"/>
        <end position="638"/>
    </location>
</feature>
<keyword evidence="3" id="KW-1133">Transmembrane helix</keyword>
<reference evidence="4" key="1">
    <citation type="journal article" date="2021" name="PeerJ">
        <title>Extensive microbial diversity within the chicken gut microbiome revealed by metagenomics and culture.</title>
        <authorList>
            <person name="Gilroy R."/>
            <person name="Ravi A."/>
            <person name="Getino M."/>
            <person name="Pursley I."/>
            <person name="Horton D.L."/>
            <person name="Alikhan N.F."/>
            <person name="Baker D."/>
            <person name="Gharbi K."/>
            <person name="Hall N."/>
            <person name="Watson M."/>
            <person name="Adriaenssens E.M."/>
            <person name="Foster-Nyarko E."/>
            <person name="Jarju S."/>
            <person name="Secka A."/>
            <person name="Antonio M."/>
            <person name="Oren A."/>
            <person name="Chaudhuri R.R."/>
            <person name="La Ragione R."/>
            <person name="Hildebrand F."/>
            <person name="Pallen M.J."/>
        </authorList>
    </citation>
    <scope>NUCLEOTIDE SEQUENCE</scope>
    <source>
        <strain evidence="4">ChiHecec2B26-446</strain>
    </source>
</reference>
<sequence length="732" mass="79061">MPALVLQDNLLLTPYLEYYVDPTFSVDISEIATAQYADKFQLFSPDRLPLFQTGVTWLRFVLQPAQGSAAPVPLTLDMGTSVPGKAILYTPNFTSGTLEWQEGHPAGTLLQLPQAVSAPLVCYLRLDGLPGWWFAPTVRTLQSAAVADTGRYHEAALVALAVVFVLCLLKGVSEPGQWRLWALLYLAAALVQTWSGLAPVNAGYSAQSLAALTSAGVALMLWPHVARHILSSRQISRFLDTQFILLCLPGAAATLLPLVPNFQWLARYTPLWPAAMVIFVPSALWAVLCGAPACVRFLFATALPPLAAAASILGLRFGFAPELLAALPAFGTALGALILLALSRRQEVPVAADVRQDLQIQPAGTGLALDLGSHADTEPVMLEEPVEASAEEPEAGKEEDGLYGPILAQLKKTDGTVRAWLAESGCPDSCKKPADALLSSLQTLTGELDRLAEEDRLARENARKMPVILVSSDRAFSAVLSHVLRNQDCFIRVAASLEEALAFSRERAARMYIFAGEYASASVLPNLVALRKCCRSAGITPCFLAYTKDDSDWQALGEAGFTHALTLPIDDSSLINTLEELRQEMQNEPAADMETASAVDREEQDVPDIFGTSQPVHTPTPLSIRDKPATDHSRETADQEPLALVTPVQGKGLSEALRAELRQHISQAKVCLVRNNLAELTGQMQIIADKTRDIPAISRIAELVIKAASNADKMAVRDLLMELTASIDRRLG</sequence>
<reference evidence="4" key="2">
    <citation type="submission" date="2021-04" db="EMBL/GenBank/DDBJ databases">
        <authorList>
            <person name="Gilroy R."/>
        </authorList>
    </citation>
    <scope>NUCLEOTIDE SEQUENCE</scope>
    <source>
        <strain evidence="4">ChiHecec2B26-446</strain>
    </source>
</reference>
<keyword evidence="3" id="KW-0472">Membrane</keyword>
<feature type="transmembrane region" description="Helical" evidence="3">
    <location>
        <begin position="243"/>
        <end position="265"/>
    </location>
</feature>
<dbReference type="Proteomes" id="UP000886752">
    <property type="component" value="Unassembled WGS sequence"/>
</dbReference>
<evidence type="ECO:0000256" key="2">
    <source>
        <dbReference type="SAM" id="MobiDB-lite"/>
    </source>
</evidence>
<evidence type="ECO:0000256" key="3">
    <source>
        <dbReference type="SAM" id="Phobius"/>
    </source>
</evidence>
<gene>
    <name evidence="4" type="ORF">H9894_01245</name>
</gene>
<organism evidence="4 5">
    <name type="scientific">Candidatus Desulfovibrio intestinipullorum</name>
    <dbReference type="NCBI Taxonomy" id="2838536"/>
    <lineage>
        <taxon>Bacteria</taxon>
        <taxon>Pseudomonadati</taxon>
        <taxon>Thermodesulfobacteriota</taxon>
        <taxon>Desulfovibrionia</taxon>
        <taxon>Desulfovibrionales</taxon>
        <taxon>Desulfovibrionaceae</taxon>
        <taxon>Desulfovibrio</taxon>
    </lineage>
</organism>
<feature type="compositionally biased region" description="Basic and acidic residues" evidence="2">
    <location>
        <begin position="624"/>
        <end position="637"/>
    </location>
</feature>
<dbReference type="SUPFAM" id="SSF52172">
    <property type="entry name" value="CheY-like"/>
    <property type="match status" value="1"/>
</dbReference>
<feature type="transmembrane region" description="Helical" evidence="3">
    <location>
        <begin position="180"/>
        <end position="198"/>
    </location>
</feature>
<dbReference type="InterPro" id="IPR011006">
    <property type="entry name" value="CheY-like_superfamily"/>
</dbReference>
<keyword evidence="1" id="KW-0175">Coiled coil</keyword>
<keyword evidence="3" id="KW-0812">Transmembrane</keyword>
<feature type="compositionally biased region" description="Polar residues" evidence="2">
    <location>
        <begin position="611"/>
        <end position="621"/>
    </location>
</feature>
<name>A0A9D1PWB6_9BACT</name>
<feature type="transmembrane region" description="Helical" evidence="3">
    <location>
        <begin position="155"/>
        <end position="173"/>
    </location>
</feature>
<protein>
    <recommendedName>
        <fullName evidence="6">Response regulatory domain-containing protein</fullName>
    </recommendedName>
</protein>
<feature type="transmembrane region" description="Helical" evidence="3">
    <location>
        <begin position="204"/>
        <end position="222"/>
    </location>
</feature>
<feature type="coiled-coil region" evidence="1">
    <location>
        <begin position="434"/>
        <end position="461"/>
    </location>
</feature>
<dbReference type="AlphaFoldDB" id="A0A9D1PWB6"/>
<evidence type="ECO:0000256" key="1">
    <source>
        <dbReference type="SAM" id="Coils"/>
    </source>
</evidence>
<feature type="transmembrane region" description="Helical" evidence="3">
    <location>
        <begin position="271"/>
        <end position="290"/>
    </location>
</feature>
<comment type="caution">
    <text evidence="4">The sequence shown here is derived from an EMBL/GenBank/DDBJ whole genome shotgun (WGS) entry which is preliminary data.</text>
</comment>
<evidence type="ECO:0000313" key="5">
    <source>
        <dbReference type="Proteomes" id="UP000886752"/>
    </source>
</evidence>
<accession>A0A9D1PWB6</accession>
<dbReference type="EMBL" id="DXHV01000015">
    <property type="protein sequence ID" value="HIV99806.1"/>
    <property type="molecule type" value="Genomic_DNA"/>
</dbReference>
<evidence type="ECO:0000313" key="4">
    <source>
        <dbReference type="EMBL" id="HIV99806.1"/>
    </source>
</evidence>
<evidence type="ECO:0008006" key="6">
    <source>
        <dbReference type="Google" id="ProtNLM"/>
    </source>
</evidence>
<feature type="transmembrane region" description="Helical" evidence="3">
    <location>
        <begin position="297"/>
        <end position="317"/>
    </location>
</feature>